<name>A0A0B7B6X5_9EUPU</name>
<gene>
    <name evidence="1" type="primary">ORF166313</name>
</gene>
<dbReference type="EMBL" id="HACG01041777">
    <property type="protein sequence ID" value="CEK88642.1"/>
    <property type="molecule type" value="Transcribed_RNA"/>
</dbReference>
<protein>
    <submittedName>
        <fullName evidence="1">Uncharacterized protein</fullName>
    </submittedName>
</protein>
<dbReference type="AlphaFoldDB" id="A0A0B7B6X5"/>
<feature type="non-terminal residue" evidence="1">
    <location>
        <position position="49"/>
    </location>
</feature>
<proteinExistence type="predicted"/>
<sequence length="49" mass="5774">MVTYFSSFCSVWTFLFIDQCAEFKHKPYSMPVGALTETALQWEEKAWMS</sequence>
<reference evidence="1" key="1">
    <citation type="submission" date="2014-12" db="EMBL/GenBank/DDBJ databases">
        <title>Insight into the proteome of Arion vulgaris.</title>
        <authorList>
            <person name="Aradska J."/>
            <person name="Bulat T."/>
            <person name="Smidak R."/>
            <person name="Sarate P."/>
            <person name="Gangsoo J."/>
            <person name="Sialana F."/>
            <person name="Bilban M."/>
            <person name="Lubec G."/>
        </authorList>
    </citation>
    <scope>NUCLEOTIDE SEQUENCE</scope>
    <source>
        <tissue evidence="1">Skin</tissue>
    </source>
</reference>
<organism evidence="1">
    <name type="scientific">Arion vulgaris</name>
    <dbReference type="NCBI Taxonomy" id="1028688"/>
    <lineage>
        <taxon>Eukaryota</taxon>
        <taxon>Metazoa</taxon>
        <taxon>Spiralia</taxon>
        <taxon>Lophotrochozoa</taxon>
        <taxon>Mollusca</taxon>
        <taxon>Gastropoda</taxon>
        <taxon>Heterobranchia</taxon>
        <taxon>Euthyneura</taxon>
        <taxon>Panpulmonata</taxon>
        <taxon>Eupulmonata</taxon>
        <taxon>Stylommatophora</taxon>
        <taxon>Helicina</taxon>
        <taxon>Arionoidea</taxon>
        <taxon>Arionidae</taxon>
        <taxon>Arion</taxon>
    </lineage>
</organism>
<evidence type="ECO:0000313" key="1">
    <source>
        <dbReference type="EMBL" id="CEK88642.1"/>
    </source>
</evidence>
<accession>A0A0B7B6X5</accession>